<evidence type="ECO:0000256" key="4">
    <source>
        <dbReference type="ARBA" id="ARBA00039045"/>
    </source>
</evidence>
<evidence type="ECO:0000256" key="2">
    <source>
        <dbReference type="ARBA" id="ARBA00022801"/>
    </source>
</evidence>
<feature type="domain" description="CN hydrolase" evidence="6">
    <location>
        <begin position="32"/>
        <end position="296"/>
    </location>
</feature>
<evidence type="ECO:0000313" key="8">
    <source>
        <dbReference type="Proteomes" id="UP000664132"/>
    </source>
</evidence>
<keyword evidence="2" id="KW-0378">Hydrolase</keyword>
<dbReference type="GO" id="GO:0000257">
    <property type="term" value="F:nitrilase activity"/>
    <property type="evidence" value="ECO:0007669"/>
    <property type="project" value="UniProtKB-EC"/>
</dbReference>
<dbReference type="InterPro" id="IPR003010">
    <property type="entry name" value="C-N_Hydrolase"/>
</dbReference>
<dbReference type="SUPFAM" id="SSF56317">
    <property type="entry name" value="Carbon-nitrogen hydrolase"/>
    <property type="match status" value="1"/>
</dbReference>
<evidence type="ECO:0000313" key="7">
    <source>
        <dbReference type="EMBL" id="KAG4420495.1"/>
    </source>
</evidence>
<comment type="caution">
    <text evidence="7">The sequence shown here is derived from an EMBL/GenBank/DDBJ whole genome shotgun (WGS) entry which is preliminary data.</text>
</comment>
<dbReference type="InterPro" id="IPR036526">
    <property type="entry name" value="C-N_Hydrolase_sf"/>
</dbReference>
<dbReference type="InterPro" id="IPR044149">
    <property type="entry name" value="Nitrilases_CHs"/>
</dbReference>
<protein>
    <recommendedName>
        <fullName evidence="4">nitrilase</fullName>
        <ecNumber evidence="4">3.5.5.1</ecNumber>
    </recommendedName>
</protein>
<dbReference type="AlphaFoldDB" id="A0A8H7TF61"/>
<dbReference type="PANTHER" id="PTHR46044:SF14">
    <property type="entry name" value="ARYLACETONITRILASE"/>
    <property type="match status" value="1"/>
</dbReference>
<feature type="chain" id="PRO_5034458939" description="nitrilase" evidence="5">
    <location>
        <begin position="19"/>
        <end position="352"/>
    </location>
</feature>
<dbReference type="Proteomes" id="UP000664132">
    <property type="component" value="Unassembled WGS sequence"/>
</dbReference>
<comment type="catalytic activity">
    <reaction evidence="3">
        <text>a nitrile + 2 H2O = a carboxylate + NH4(+)</text>
        <dbReference type="Rhea" id="RHEA:21724"/>
        <dbReference type="ChEBI" id="CHEBI:15377"/>
        <dbReference type="ChEBI" id="CHEBI:18379"/>
        <dbReference type="ChEBI" id="CHEBI:28938"/>
        <dbReference type="ChEBI" id="CHEBI:29067"/>
        <dbReference type="EC" id="3.5.5.1"/>
    </reaction>
</comment>
<name>A0A8H7TF61_9HELO</name>
<dbReference type="Pfam" id="PF00795">
    <property type="entry name" value="CN_hydrolase"/>
    <property type="match status" value="1"/>
</dbReference>
<evidence type="ECO:0000256" key="5">
    <source>
        <dbReference type="SAM" id="SignalP"/>
    </source>
</evidence>
<comment type="similarity">
    <text evidence="1">Belongs to the carbon-nitrogen hydrolase superfamily. Nitrilase family.</text>
</comment>
<evidence type="ECO:0000256" key="3">
    <source>
        <dbReference type="ARBA" id="ARBA00036406"/>
    </source>
</evidence>
<dbReference type="EC" id="3.5.5.1" evidence="4"/>
<accession>A0A8H7TF61</accession>
<dbReference type="PANTHER" id="PTHR46044">
    <property type="entry name" value="NITRILASE"/>
    <property type="match status" value="1"/>
</dbReference>
<dbReference type="PROSITE" id="PS50263">
    <property type="entry name" value="CN_HYDROLASE"/>
    <property type="match status" value="1"/>
</dbReference>
<dbReference type="EMBL" id="JAFJYH010000083">
    <property type="protein sequence ID" value="KAG4420495.1"/>
    <property type="molecule type" value="Genomic_DNA"/>
</dbReference>
<organism evidence="7 8">
    <name type="scientific">Cadophora malorum</name>
    <dbReference type="NCBI Taxonomy" id="108018"/>
    <lineage>
        <taxon>Eukaryota</taxon>
        <taxon>Fungi</taxon>
        <taxon>Dikarya</taxon>
        <taxon>Ascomycota</taxon>
        <taxon>Pezizomycotina</taxon>
        <taxon>Leotiomycetes</taxon>
        <taxon>Helotiales</taxon>
        <taxon>Ploettnerulaceae</taxon>
        <taxon>Cadophora</taxon>
    </lineage>
</organism>
<dbReference type="OrthoDB" id="10250282at2759"/>
<evidence type="ECO:0000259" key="6">
    <source>
        <dbReference type="PROSITE" id="PS50263"/>
    </source>
</evidence>
<proteinExistence type="inferred from homology"/>
<evidence type="ECO:0000256" key="1">
    <source>
        <dbReference type="ARBA" id="ARBA00008129"/>
    </source>
</evidence>
<dbReference type="Gene3D" id="3.60.110.10">
    <property type="entry name" value="Carbon-nitrogen hydrolase"/>
    <property type="match status" value="1"/>
</dbReference>
<keyword evidence="8" id="KW-1185">Reference proteome</keyword>
<sequence length="352" mass="38821">MLLLKILLASTVVGSAVATTCDNLTTTDYNNLTVALVRAPPPGFPLPLLNRNYTGLNFDLNATVTDAEAFIEEAAQNGANLIVFPELWFPGYPVGNNPKWIVDHVEEYIDNSMTVPGPHWSRLLAAAKTNNIYLALAFSERTAESIYMAQAIISNYGEVLLHRQKVRPSGGERDIWSDGTMEGLRVIDTPYGRWGILECWEHFRPTEVFPLLAQAEHIHIAAAPYTPDAKDPNALSWETLEVNAGAVRTYAVNAGAVTIWAGVGYSAVYGADGIETAEMLASVPFTTPMLYNSINTTSFNRSKTYNVNGEQSWGVLKQIEDAWPYYIPKVIGTFVLKKQNLISDLLQYNITA</sequence>
<reference evidence="7" key="1">
    <citation type="submission" date="2021-02" db="EMBL/GenBank/DDBJ databases">
        <title>Genome sequence Cadophora malorum strain M34.</title>
        <authorList>
            <person name="Stefanovic E."/>
            <person name="Vu D."/>
            <person name="Scully C."/>
            <person name="Dijksterhuis J."/>
            <person name="Roader J."/>
            <person name="Houbraken J."/>
        </authorList>
    </citation>
    <scope>NUCLEOTIDE SEQUENCE</scope>
    <source>
        <strain evidence="7">M34</strain>
    </source>
</reference>
<feature type="signal peptide" evidence="5">
    <location>
        <begin position="1"/>
        <end position="18"/>
    </location>
</feature>
<keyword evidence="5" id="KW-0732">Signal</keyword>
<gene>
    <name evidence="7" type="ORF">IFR04_006415</name>
</gene>